<feature type="compositionally biased region" description="Polar residues" evidence="1">
    <location>
        <begin position="43"/>
        <end position="55"/>
    </location>
</feature>
<reference evidence="2 3" key="1">
    <citation type="submission" date="2022-02" db="EMBL/GenBank/DDBJ databases">
        <title>Comparative genomics of the first Antarctic Pseudomonas spp. capable of biotransforming 2,4,6-Trinitrotoluene.</title>
        <authorList>
            <person name="Cabrera M.A."/>
            <person name="Marquez S.L."/>
            <person name="Perez-Donoso J.M."/>
        </authorList>
    </citation>
    <scope>NUCLEOTIDE SEQUENCE [LARGE SCALE GENOMIC DNA]</scope>
    <source>
        <strain evidence="2 3">TNT19</strain>
    </source>
</reference>
<feature type="region of interest" description="Disordered" evidence="1">
    <location>
        <begin position="1"/>
        <end position="55"/>
    </location>
</feature>
<proteinExistence type="predicted"/>
<gene>
    <name evidence="2" type="ORF">L9059_28850</name>
</gene>
<dbReference type="EMBL" id="JAKNRW010000052">
    <property type="protein sequence ID" value="MCK1794123.1"/>
    <property type="molecule type" value="Genomic_DNA"/>
</dbReference>
<evidence type="ECO:0000313" key="2">
    <source>
        <dbReference type="EMBL" id="MCK1794123.1"/>
    </source>
</evidence>
<organism evidence="2 3">
    <name type="scientific">Pseudomonas violetae</name>
    <dbReference type="NCBI Taxonomy" id="2915813"/>
    <lineage>
        <taxon>Bacteria</taxon>
        <taxon>Pseudomonadati</taxon>
        <taxon>Pseudomonadota</taxon>
        <taxon>Gammaproteobacteria</taxon>
        <taxon>Pseudomonadales</taxon>
        <taxon>Pseudomonadaceae</taxon>
        <taxon>Pseudomonas</taxon>
    </lineage>
</organism>
<dbReference type="Proteomes" id="UP001299876">
    <property type="component" value="Unassembled WGS sequence"/>
</dbReference>
<comment type="caution">
    <text evidence="2">The sequence shown here is derived from an EMBL/GenBank/DDBJ whole genome shotgun (WGS) entry which is preliminary data.</text>
</comment>
<evidence type="ECO:0000256" key="1">
    <source>
        <dbReference type="SAM" id="MobiDB-lite"/>
    </source>
</evidence>
<evidence type="ECO:0000313" key="3">
    <source>
        <dbReference type="Proteomes" id="UP001299876"/>
    </source>
</evidence>
<dbReference type="RefSeq" id="WP_247294402.1">
    <property type="nucleotide sequence ID" value="NZ_JAKNRW010000052.1"/>
</dbReference>
<keyword evidence="3" id="KW-1185">Reference proteome</keyword>
<sequence>MTPITETQHPDEPRPPGEVERDNDALRPTDPNRRKEKAEGTDSGESTAQETADSP</sequence>
<name>A0ABT0F7W9_9PSED</name>
<accession>A0ABT0F7W9</accession>
<protein>
    <submittedName>
        <fullName evidence="2">Uncharacterized protein</fullName>
    </submittedName>
</protein>
<feature type="compositionally biased region" description="Basic and acidic residues" evidence="1">
    <location>
        <begin position="8"/>
        <end position="40"/>
    </location>
</feature>